<dbReference type="AlphaFoldDB" id="A0A4R2N2Z6"/>
<dbReference type="HAMAP" id="MF_00378">
    <property type="entry name" value="Exonuc_7_L"/>
    <property type="match status" value="1"/>
</dbReference>
<comment type="function">
    <text evidence="5">Bidirectionally degrades single-stranded DNA into large acid-insoluble oligonucleotides, which are then degraded further into small acid-soluble oligonucleotides.</text>
</comment>
<evidence type="ECO:0000256" key="1">
    <source>
        <dbReference type="ARBA" id="ARBA00022490"/>
    </source>
</evidence>
<dbReference type="EMBL" id="SLXI01000001">
    <property type="protein sequence ID" value="TCP14172.1"/>
    <property type="molecule type" value="Genomic_DNA"/>
</dbReference>
<evidence type="ECO:0000313" key="9">
    <source>
        <dbReference type="EMBL" id="TCP14172.1"/>
    </source>
</evidence>
<keyword evidence="2 5" id="KW-0540">Nuclease</keyword>
<keyword evidence="3 5" id="KW-0378">Hydrolase</keyword>
<dbReference type="GO" id="GO:0006308">
    <property type="term" value="P:DNA catabolic process"/>
    <property type="evidence" value="ECO:0007669"/>
    <property type="project" value="UniProtKB-UniRule"/>
</dbReference>
<feature type="domain" description="Exonuclease VII large subunit C-terminal" evidence="7">
    <location>
        <begin position="123"/>
        <end position="458"/>
    </location>
</feature>
<proteinExistence type="inferred from homology"/>
<evidence type="ECO:0000259" key="8">
    <source>
        <dbReference type="Pfam" id="PF13742"/>
    </source>
</evidence>
<dbReference type="GO" id="GO:0009318">
    <property type="term" value="C:exodeoxyribonuclease VII complex"/>
    <property type="evidence" value="ECO:0007669"/>
    <property type="project" value="UniProtKB-UniRule"/>
</dbReference>
<evidence type="ECO:0000256" key="3">
    <source>
        <dbReference type="ARBA" id="ARBA00022801"/>
    </source>
</evidence>
<dbReference type="Proteomes" id="UP000294841">
    <property type="component" value="Unassembled WGS sequence"/>
</dbReference>
<keyword evidence="10" id="KW-1185">Reference proteome</keyword>
<name>A0A4R2N2Z6_9PAST</name>
<dbReference type="Pfam" id="PF13742">
    <property type="entry name" value="tRNA_anti_2"/>
    <property type="match status" value="1"/>
</dbReference>
<evidence type="ECO:0000256" key="2">
    <source>
        <dbReference type="ARBA" id="ARBA00022722"/>
    </source>
</evidence>
<dbReference type="RefSeq" id="WP_132021828.1">
    <property type="nucleotide sequence ID" value="NZ_CP016605.1"/>
</dbReference>
<comment type="catalytic activity">
    <reaction evidence="5 6">
        <text>Exonucleolytic cleavage in either 5'- to 3'- or 3'- to 5'-direction to yield nucleoside 5'-phosphates.</text>
        <dbReference type="EC" id="3.1.11.6"/>
    </reaction>
</comment>
<evidence type="ECO:0000256" key="6">
    <source>
        <dbReference type="RuleBase" id="RU004355"/>
    </source>
</evidence>
<comment type="subunit">
    <text evidence="5">Heterooligomer composed of large and small subunits.</text>
</comment>
<dbReference type="InterPro" id="IPR003753">
    <property type="entry name" value="Exonuc_VII_L"/>
</dbReference>
<dbReference type="GO" id="GO:0005737">
    <property type="term" value="C:cytoplasm"/>
    <property type="evidence" value="ECO:0007669"/>
    <property type="project" value="UniProtKB-SubCell"/>
</dbReference>
<evidence type="ECO:0000259" key="7">
    <source>
        <dbReference type="Pfam" id="PF02601"/>
    </source>
</evidence>
<dbReference type="InterPro" id="IPR020579">
    <property type="entry name" value="Exonuc_VII_lsu_C"/>
</dbReference>
<comment type="subcellular location">
    <subcellularLocation>
        <location evidence="5 6">Cytoplasm</location>
    </subcellularLocation>
</comment>
<accession>A0A4R2N2Z6</accession>
<reference evidence="9 10" key="1">
    <citation type="submission" date="2019-03" db="EMBL/GenBank/DDBJ databases">
        <title>Genomic Encyclopedia of Type Strains, Phase IV (KMG-IV): sequencing the most valuable type-strain genomes for metagenomic binning, comparative biology and taxonomic classification.</title>
        <authorList>
            <person name="Goeker M."/>
        </authorList>
    </citation>
    <scope>NUCLEOTIDE SEQUENCE [LARGE SCALE GENOMIC DNA]</scope>
    <source>
        <strain evidence="9 10">DSM 28231</strain>
    </source>
</reference>
<protein>
    <recommendedName>
        <fullName evidence="5">Exodeoxyribonuclease 7 large subunit</fullName>
        <ecNumber evidence="5">3.1.11.6</ecNumber>
    </recommendedName>
    <alternativeName>
        <fullName evidence="5">Exodeoxyribonuclease VII large subunit</fullName>
        <shortName evidence="5">Exonuclease VII large subunit</shortName>
    </alternativeName>
</protein>
<dbReference type="EC" id="3.1.11.6" evidence="5"/>
<dbReference type="CDD" id="cd04489">
    <property type="entry name" value="ExoVII_LU_OBF"/>
    <property type="match status" value="1"/>
</dbReference>
<evidence type="ECO:0000313" key="10">
    <source>
        <dbReference type="Proteomes" id="UP000294841"/>
    </source>
</evidence>
<feature type="domain" description="OB-fold nucleic acid binding" evidence="8">
    <location>
        <begin position="7"/>
        <end position="100"/>
    </location>
</feature>
<comment type="caution">
    <text evidence="9">The sequence shown here is derived from an EMBL/GenBank/DDBJ whole genome shotgun (WGS) entry which is preliminary data.</text>
</comment>
<dbReference type="NCBIfam" id="TIGR00237">
    <property type="entry name" value="xseA"/>
    <property type="match status" value="1"/>
</dbReference>
<keyword evidence="4 5" id="KW-0269">Exonuclease</keyword>
<evidence type="ECO:0000256" key="4">
    <source>
        <dbReference type="ARBA" id="ARBA00022839"/>
    </source>
</evidence>
<keyword evidence="1 5" id="KW-0963">Cytoplasm</keyword>
<dbReference type="GO" id="GO:0008855">
    <property type="term" value="F:exodeoxyribonuclease VII activity"/>
    <property type="evidence" value="ECO:0007669"/>
    <property type="project" value="UniProtKB-UniRule"/>
</dbReference>
<dbReference type="OrthoDB" id="9802795at2"/>
<organism evidence="9 10">
    <name type="scientific">Bisgaardia hudsonensis</name>
    <dbReference type="NCBI Taxonomy" id="109472"/>
    <lineage>
        <taxon>Bacteria</taxon>
        <taxon>Pseudomonadati</taxon>
        <taxon>Pseudomonadota</taxon>
        <taxon>Gammaproteobacteria</taxon>
        <taxon>Pasteurellales</taxon>
        <taxon>Pasteurellaceae</taxon>
        <taxon>Bisgaardia</taxon>
    </lineage>
</organism>
<gene>
    <name evidence="5" type="primary">xseA</name>
    <name evidence="9" type="ORF">EV697_101305</name>
</gene>
<comment type="similarity">
    <text evidence="5 6">Belongs to the XseA family.</text>
</comment>
<evidence type="ECO:0000256" key="5">
    <source>
        <dbReference type="HAMAP-Rule" id="MF_00378"/>
    </source>
</evidence>
<dbReference type="Pfam" id="PF02601">
    <property type="entry name" value="Exonuc_VII_L"/>
    <property type="match status" value="1"/>
</dbReference>
<dbReference type="GO" id="GO:0003676">
    <property type="term" value="F:nucleic acid binding"/>
    <property type="evidence" value="ECO:0007669"/>
    <property type="project" value="InterPro"/>
</dbReference>
<sequence>MSEQLIYSVTQLNQSAKRMLETQFGLVWLTGEISNFTQPVSGHWYLTLKDENSQVRCAMFRMKNARVLFQPKNGMQVLVRANVSLYEARGDYQLIIESMQTAGEGLLQQKFDALKMKLASEGLFAQNLKKKLPHFVKKVGIVTSKTGAALQDILNILKRRDPTLEIIIYPTSVQGKEATAEIVQMIELANQREEVDVLIVGRGGGSLEDLWCFNEESVARAIYNSFLPIVSAVGHETDITIADFVADMRAPTPSAAAELVSRDKKELSQQIVYYQQRLEMALDRIFNHKLQDLKQIRLRLQNQHPLRQLRFQQDYMQQLTYRLNTAIKYLLEKENYQFTTLNERLLKNPLQYRLQKNKHKIEIQQERLYKIPLFYFIQQQRQYLLQSKIRLNTLVKNKIDKEQYTLSKLCANLDGLSPLKILSRGYAIAETKKGIIIRNINQVNANETIRTIISDGIIISKIDEIRQR</sequence>
<dbReference type="PANTHER" id="PTHR30008">
    <property type="entry name" value="EXODEOXYRIBONUCLEASE 7 LARGE SUBUNIT"/>
    <property type="match status" value="1"/>
</dbReference>
<dbReference type="PANTHER" id="PTHR30008:SF0">
    <property type="entry name" value="EXODEOXYRIBONUCLEASE 7 LARGE SUBUNIT"/>
    <property type="match status" value="1"/>
</dbReference>
<dbReference type="InterPro" id="IPR025824">
    <property type="entry name" value="OB-fold_nuc-bd_dom"/>
</dbReference>